<feature type="non-terminal residue" evidence="2">
    <location>
        <position position="86"/>
    </location>
</feature>
<feature type="region of interest" description="Disordered" evidence="1">
    <location>
        <begin position="23"/>
        <end position="46"/>
    </location>
</feature>
<organism evidence="2 3">
    <name type="scientific">Ensete ventricosum</name>
    <name type="common">Abyssinian banana</name>
    <name type="synonym">Musa ensete</name>
    <dbReference type="NCBI Taxonomy" id="4639"/>
    <lineage>
        <taxon>Eukaryota</taxon>
        <taxon>Viridiplantae</taxon>
        <taxon>Streptophyta</taxon>
        <taxon>Embryophyta</taxon>
        <taxon>Tracheophyta</taxon>
        <taxon>Spermatophyta</taxon>
        <taxon>Magnoliopsida</taxon>
        <taxon>Liliopsida</taxon>
        <taxon>Zingiberales</taxon>
        <taxon>Musaceae</taxon>
        <taxon>Ensete</taxon>
    </lineage>
</organism>
<proteinExistence type="predicted"/>
<dbReference type="EMBL" id="AMZH03015384">
    <property type="protein sequence ID" value="RRT46151.1"/>
    <property type="molecule type" value="Genomic_DNA"/>
</dbReference>
<dbReference type="AlphaFoldDB" id="A0A426Y3N0"/>
<evidence type="ECO:0000313" key="2">
    <source>
        <dbReference type="EMBL" id="RRT46151.1"/>
    </source>
</evidence>
<protein>
    <submittedName>
        <fullName evidence="2">Uncharacterized protein</fullName>
    </submittedName>
</protein>
<accession>A0A426Y3N0</accession>
<gene>
    <name evidence="2" type="ORF">B296_00054644</name>
</gene>
<name>A0A426Y3N0_ENSVE</name>
<feature type="compositionally biased region" description="Basic residues" evidence="1">
    <location>
        <begin position="26"/>
        <end position="39"/>
    </location>
</feature>
<sequence length="86" mass="10043">MDRPLSGGTPKVDCWQSISAVGGRLREKKGRRRRKKKKKKDEEEKKYLLFPRRPRPHAVAALARGRFFSHARRRNISQCGEKDRGN</sequence>
<evidence type="ECO:0000313" key="3">
    <source>
        <dbReference type="Proteomes" id="UP000287651"/>
    </source>
</evidence>
<reference evidence="2 3" key="1">
    <citation type="journal article" date="2014" name="Agronomy (Basel)">
        <title>A Draft Genome Sequence for Ensete ventricosum, the Drought-Tolerant Tree Against Hunger.</title>
        <authorList>
            <person name="Harrison J."/>
            <person name="Moore K.A."/>
            <person name="Paszkiewicz K."/>
            <person name="Jones T."/>
            <person name="Grant M."/>
            <person name="Ambacheew D."/>
            <person name="Muzemil S."/>
            <person name="Studholme D.J."/>
        </authorList>
    </citation>
    <scope>NUCLEOTIDE SEQUENCE [LARGE SCALE GENOMIC DNA]</scope>
</reference>
<evidence type="ECO:0000256" key="1">
    <source>
        <dbReference type="SAM" id="MobiDB-lite"/>
    </source>
</evidence>
<comment type="caution">
    <text evidence="2">The sequence shown here is derived from an EMBL/GenBank/DDBJ whole genome shotgun (WGS) entry which is preliminary data.</text>
</comment>
<dbReference type="Proteomes" id="UP000287651">
    <property type="component" value="Unassembled WGS sequence"/>
</dbReference>